<dbReference type="SUPFAM" id="SSF53927">
    <property type="entry name" value="Cytidine deaminase-like"/>
    <property type="match status" value="1"/>
</dbReference>
<protein>
    <recommendedName>
        <fullName evidence="3">CMP/dCMP-type deaminase domain-containing protein</fullName>
    </recommendedName>
</protein>
<dbReference type="EnsemblMetazoa" id="XM_022817487">
    <property type="protein sequence ID" value="XP_022673222"/>
    <property type="gene ID" value="LOC111255477"/>
</dbReference>
<dbReference type="GO" id="GO:0005737">
    <property type="term" value="C:cytoplasm"/>
    <property type="evidence" value="ECO:0007669"/>
    <property type="project" value="TreeGrafter"/>
</dbReference>
<sequence>MCRFIGTRAENAIRNPMKTKMAFEVLATKKARLEPMPVLPERFVRPVQRTTVQIATVVDKKCTSSIVKSLSEQFPLKELQHLKRVRNNGNVLEVILCHDAKDLGAASAVVKQGLDLGTIRKHEVSLHTPLTREQFDECLKMWPTQFHEDRFTKSILDGTIFSASDREQMRKCMQIVVDRARDEQSIMVSSPTSCGAAEMTFNVAAIVNPRNGLVLAVGVDRRHVHPALHATMAAIDLVAALQGGGAWGTERLLGVREVPNNDQMLKSCDHSATGEDGDSTKTPYICTGYDVYLLREPCTMCAMALVHSRVRRAFYGCSDKVRGALGSRFSVHCLGDLNHSFHVWKNVLREECEKVLAHQT</sequence>
<dbReference type="PANTHER" id="PTHR11079">
    <property type="entry name" value="CYTOSINE DEAMINASE FAMILY MEMBER"/>
    <property type="match status" value="1"/>
</dbReference>
<keyword evidence="5" id="KW-1185">Reference proteome</keyword>
<dbReference type="InterPro" id="IPR002125">
    <property type="entry name" value="CMP_dCMP_dom"/>
</dbReference>
<evidence type="ECO:0000256" key="1">
    <source>
        <dbReference type="ARBA" id="ARBA00022694"/>
    </source>
</evidence>
<dbReference type="CDD" id="cd01285">
    <property type="entry name" value="nucleoside_deaminase"/>
    <property type="match status" value="1"/>
</dbReference>
<comment type="similarity">
    <text evidence="2">Belongs to the cytidine and deoxycytidylate deaminase family. ADAT3 subfamily.</text>
</comment>
<reference evidence="4" key="1">
    <citation type="submission" date="2021-01" db="UniProtKB">
        <authorList>
            <consortium name="EnsemblMetazoa"/>
        </authorList>
    </citation>
    <scope>IDENTIFICATION</scope>
</reference>
<dbReference type="GeneID" id="111255477"/>
<dbReference type="AlphaFoldDB" id="A0A7M7L7X2"/>
<dbReference type="Pfam" id="PF00383">
    <property type="entry name" value="dCMP_cyt_deam_1"/>
    <property type="match status" value="1"/>
</dbReference>
<dbReference type="InterPro" id="IPR016193">
    <property type="entry name" value="Cytidine_deaminase-like"/>
</dbReference>
<evidence type="ECO:0000313" key="4">
    <source>
        <dbReference type="EnsemblMetazoa" id="XP_022673222"/>
    </source>
</evidence>
<dbReference type="RefSeq" id="XP_022673222.1">
    <property type="nucleotide sequence ID" value="XM_022817487.1"/>
</dbReference>
<evidence type="ECO:0000256" key="2">
    <source>
        <dbReference type="ARBA" id="ARBA00038160"/>
    </source>
</evidence>
<organism evidence="4 5">
    <name type="scientific">Varroa destructor</name>
    <name type="common">Honeybee mite</name>
    <dbReference type="NCBI Taxonomy" id="109461"/>
    <lineage>
        <taxon>Eukaryota</taxon>
        <taxon>Metazoa</taxon>
        <taxon>Ecdysozoa</taxon>
        <taxon>Arthropoda</taxon>
        <taxon>Chelicerata</taxon>
        <taxon>Arachnida</taxon>
        <taxon>Acari</taxon>
        <taxon>Parasitiformes</taxon>
        <taxon>Mesostigmata</taxon>
        <taxon>Gamasina</taxon>
        <taxon>Dermanyssoidea</taxon>
        <taxon>Varroidae</taxon>
        <taxon>Varroa</taxon>
    </lineage>
</organism>
<dbReference type="PANTHER" id="PTHR11079:SF156">
    <property type="entry name" value="INACTIVE TRNA-SPECIFIC ADENOSINE DEAMINASE-LIKE PROTEIN 3-RELATED"/>
    <property type="match status" value="1"/>
</dbReference>
<accession>A0A7M7L7X2</accession>
<name>A0A7M7L7X2_VARDE</name>
<dbReference type="Proteomes" id="UP000594260">
    <property type="component" value="Unplaced"/>
</dbReference>
<dbReference type="PROSITE" id="PS51747">
    <property type="entry name" value="CYT_DCMP_DEAMINASES_2"/>
    <property type="match status" value="1"/>
</dbReference>
<dbReference type="Gene3D" id="3.40.140.10">
    <property type="entry name" value="Cytidine Deaminase, domain 2"/>
    <property type="match status" value="1"/>
</dbReference>
<dbReference type="GO" id="GO:0052717">
    <property type="term" value="F:tRNA-specific adenosine-34 deaminase activity"/>
    <property type="evidence" value="ECO:0007669"/>
    <property type="project" value="TreeGrafter"/>
</dbReference>
<feature type="domain" description="CMP/dCMP-type deaminase" evidence="3">
    <location>
        <begin position="164"/>
        <end position="344"/>
    </location>
</feature>
<keyword evidence="1" id="KW-0819">tRNA processing</keyword>
<dbReference type="GO" id="GO:0008033">
    <property type="term" value="P:tRNA processing"/>
    <property type="evidence" value="ECO:0007669"/>
    <property type="project" value="UniProtKB-KW"/>
</dbReference>
<dbReference type="GO" id="GO:0005634">
    <property type="term" value="C:nucleus"/>
    <property type="evidence" value="ECO:0007669"/>
    <property type="project" value="TreeGrafter"/>
</dbReference>
<proteinExistence type="inferred from homology"/>
<evidence type="ECO:0000259" key="3">
    <source>
        <dbReference type="PROSITE" id="PS51747"/>
    </source>
</evidence>
<evidence type="ECO:0000313" key="5">
    <source>
        <dbReference type="Proteomes" id="UP000594260"/>
    </source>
</evidence>